<dbReference type="Gene3D" id="3.20.20.370">
    <property type="entry name" value="Glycoside hydrolase/deacetylase"/>
    <property type="match status" value="1"/>
</dbReference>
<dbReference type="NCBIfam" id="NF003814">
    <property type="entry name" value="PRK05406.1-3"/>
    <property type="match status" value="1"/>
</dbReference>
<evidence type="ECO:0000313" key="1">
    <source>
        <dbReference type="EMBL" id="OBY67715.1"/>
    </source>
</evidence>
<dbReference type="STRING" id="996801.BW723_08580"/>
<dbReference type="PANTHER" id="PTHR30292:SF0">
    <property type="entry name" value="5-OXOPROLINASE SUBUNIT A"/>
    <property type="match status" value="1"/>
</dbReference>
<dbReference type="NCBIfam" id="NF003816">
    <property type="entry name" value="PRK05406.1-5"/>
    <property type="match status" value="1"/>
</dbReference>
<dbReference type="SUPFAM" id="SSF88713">
    <property type="entry name" value="Glycoside hydrolase/deacetylase"/>
    <property type="match status" value="1"/>
</dbReference>
<sequence>MVVDINCDVGEGVENEHLLMPYISSCNIACGGHFGNVNSIDKTIQLALKNKVKIGAHPSFPDKENFGRLLMQISNEDLKKSIQNQLDLFLERLFLFDAKLHHIKPHGALYNAIAVDEKLAILFIDVIKPYLNDAYLYVPYNSVVEKVALKNNIKIKYEAFADRNYNNDLTLVSRKQKNALLIDKSEVLNHILQMIKHQNVKTISGLEIAIKVDTFCVHGDTENAIEIVKFINQEIQKSGFTVG</sequence>
<gene>
    <name evidence="1" type="ORF">LPB301_00920</name>
</gene>
<dbReference type="EMBL" id="LSFL01000002">
    <property type="protein sequence ID" value="OBY67715.1"/>
    <property type="molecule type" value="Genomic_DNA"/>
</dbReference>
<dbReference type="CDD" id="cd10801">
    <property type="entry name" value="LamB_YcsF_like_1"/>
    <property type="match status" value="1"/>
</dbReference>
<dbReference type="Proteomes" id="UP000092612">
    <property type="component" value="Unassembled WGS sequence"/>
</dbReference>
<proteinExistence type="predicted"/>
<reference evidence="2" key="1">
    <citation type="submission" date="2016-02" db="EMBL/GenBank/DDBJ databases">
        <title>Paenibacillus sp. LPB0068, isolated from Crassostrea gigas.</title>
        <authorList>
            <person name="Shin S.-K."/>
            <person name="Yi H."/>
        </authorList>
    </citation>
    <scope>NUCLEOTIDE SEQUENCE [LARGE SCALE GENOMIC DNA]</scope>
    <source>
        <strain evidence="2">KCTC 23969</strain>
    </source>
</reference>
<dbReference type="GO" id="GO:0005975">
    <property type="term" value="P:carbohydrate metabolic process"/>
    <property type="evidence" value="ECO:0007669"/>
    <property type="project" value="InterPro"/>
</dbReference>
<dbReference type="PANTHER" id="PTHR30292">
    <property type="entry name" value="UNCHARACTERIZED PROTEIN YBGL-RELATED"/>
    <property type="match status" value="1"/>
</dbReference>
<dbReference type="InterPro" id="IPR011330">
    <property type="entry name" value="Glyco_hydro/deAcase_b/a-brl"/>
</dbReference>
<dbReference type="AlphaFoldDB" id="A0A1B8U755"/>
<organism evidence="1 2">
    <name type="scientific">Polaribacter reichenbachii</name>
    <dbReference type="NCBI Taxonomy" id="996801"/>
    <lineage>
        <taxon>Bacteria</taxon>
        <taxon>Pseudomonadati</taxon>
        <taxon>Bacteroidota</taxon>
        <taxon>Flavobacteriia</taxon>
        <taxon>Flavobacteriales</taxon>
        <taxon>Flavobacteriaceae</taxon>
    </lineage>
</organism>
<dbReference type="Pfam" id="PF03746">
    <property type="entry name" value="LamB_YcsF"/>
    <property type="match status" value="1"/>
</dbReference>
<protein>
    <submittedName>
        <fullName evidence="1">Lactam utilization protein LamB</fullName>
    </submittedName>
</protein>
<dbReference type="InterPro" id="IPR005501">
    <property type="entry name" value="LamB/YcsF/PxpA-like"/>
</dbReference>
<keyword evidence="2" id="KW-1185">Reference proteome</keyword>
<evidence type="ECO:0000313" key="2">
    <source>
        <dbReference type="Proteomes" id="UP000092612"/>
    </source>
</evidence>
<name>A0A1B8U755_9FLAO</name>
<comment type="caution">
    <text evidence="1">The sequence shown here is derived from an EMBL/GenBank/DDBJ whole genome shotgun (WGS) entry which is preliminary data.</text>
</comment>
<dbReference type="KEGG" id="prn:BW723_08580"/>
<dbReference type="OrthoDB" id="9773478at2"/>
<accession>A0A1B8U755</accession>